<dbReference type="Gene3D" id="3.40.50.150">
    <property type="entry name" value="Vaccinia Virus protein VP39"/>
    <property type="match status" value="1"/>
</dbReference>
<dbReference type="Proteomes" id="UP001177003">
    <property type="component" value="Chromosome 2"/>
</dbReference>
<evidence type="ECO:0008006" key="3">
    <source>
        <dbReference type="Google" id="ProtNLM"/>
    </source>
</evidence>
<sequence>MTTPFQPVTVIEPWKFEAIIPSQFITFTMLNPLNHRRFLPALVLRLAVLDSPTAKADDDSPIIVAMIVPKNRETDWNFCTKSGHIQLLLRSHHISRLILIGNNPPRNPGLAIYKRPPTADTLEEQRLVNELKPLLMSLHPKMSFNRGLPETLFLTYKDDVAYRVTVAKVKGHVVGEFLVEDVELVGGSDRNKELRRRLRFKRMPTLIQSQALLVPLIDNNEATTQTDLESLMKTEGAKFEVDTRVLVQQYVIHMVAGLFLIVSHLKERYEQGLFPRALCLGIDGGVLLSFLNTQMGLHVTGVESDVSVLIAATEHFGFNKSLAIRVIVADAMEAIQNFLPLNPGGKMDDKFDVIMVDLDSSDAKNGFCAPPPEFVKKSVFEDLRSLLDDHGALIINVVPLNELFFTTLVKELGEIFHNVYKIDTGNQENFVVIAILSPSSPGDDDDDDDDDNNIFLERLKSTILGIYPFITFHPLKGDVHDINTPNIIFL</sequence>
<gene>
    <name evidence="1" type="ORF">LSALG_LOCUS13314</name>
</gene>
<reference evidence="1" key="1">
    <citation type="submission" date="2023-04" db="EMBL/GenBank/DDBJ databases">
        <authorList>
            <person name="Vijverberg K."/>
            <person name="Xiong W."/>
            <person name="Schranz E."/>
        </authorList>
    </citation>
    <scope>NUCLEOTIDE SEQUENCE</scope>
</reference>
<evidence type="ECO:0000313" key="1">
    <source>
        <dbReference type="EMBL" id="CAI9273149.1"/>
    </source>
</evidence>
<dbReference type="EMBL" id="OX465078">
    <property type="protein sequence ID" value="CAI9273149.1"/>
    <property type="molecule type" value="Genomic_DNA"/>
</dbReference>
<keyword evidence="2" id="KW-1185">Reference proteome</keyword>
<proteinExistence type="predicted"/>
<dbReference type="InterPro" id="IPR029063">
    <property type="entry name" value="SAM-dependent_MTases_sf"/>
</dbReference>
<dbReference type="AlphaFoldDB" id="A0AA35YFU2"/>
<accession>A0AA35YFU2</accession>
<dbReference type="SUPFAM" id="SSF53335">
    <property type="entry name" value="S-adenosyl-L-methionine-dependent methyltransferases"/>
    <property type="match status" value="1"/>
</dbReference>
<name>A0AA35YFU2_LACSI</name>
<organism evidence="1 2">
    <name type="scientific">Lactuca saligna</name>
    <name type="common">Willowleaf lettuce</name>
    <dbReference type="NCBI Taxonomy" id="75948"/>
    <lineage>
        <taxon>Eukaryota</taxon>
        <taxon>Viridiplantae</taxon>
        <taxon>Streptophyta</taxon>
        <taxon>Embryophyta</taxon>
        <taxon>Tracheophyta</taxon>
        <taxon>Spermatophyta</taxon>
        <taxon>Magnoliopsida</taxon>
        <taxon>eudicotyledons</taxon>
        <taxon>Gunneridae</taxon>
        <taxon>Pentapetalae</taxon>
        <taxon>asterids</taxon>
        <taxon>campanulids</taxon>
        <taxon>Asterales</taxon>
        <taxon>Asteraceae</taxon>
        <taxon>Cichorioideae</taxon>
        <taxon>Cichorieae</taxon>
        <taxon>Lactucinae</taxon>
        <taxon>Lactuca</taxon>
    </lineage>
</organism>
<evidence type="ECO:0000313" key="2">
    <source>
        <dbReference type="Proteomes" id="UP001177003"/>
    </source>
</evidence>
<protein>
    <recommendedName>
        <fullName evidence="3">Methyltransferase-like protein 13</fullName>
    </recommendedName>
</protein>